<dbReference type="InterPro" id="IPR001345">
    <property type="entry name" value="PG/BPGM_mutase_AS"/>
</dbReference>
<dbReference type="PROSITE" id="PS00175">
    <property type="entry name" value="PG_MUTASE"/>
    <property type="match status" value="1"/>
</dbReference>
<dbReference type="CDD" id="cd07067">
    <property type="entry name" value="HP_PGM_like"/>
    <property type="match status" value="1"/>
</dbReference>
<organism evidence="1 2">
    <name type="scientific">Enemella evansiae</name>
    <dbReference type="NCBI Taxonomy" id="2016499"/>
    <lineage>
        <taxon>Bacteria</taxon>
        <taxon>Bacillati</taxon>
        <taxon>Actinomycetota</taxon>
        <taxon>Actinomycetes</taxon>
        <taxon>Propionibacteriales</taxon>
        <taxon>Propionibacteriaceae</taxon>
        <taxon>Enemella</taxon>
    </lineage>
</organism>
<dbReference type="Gene3D" id="3.40.50.1240">
    <property type="entry name" value="Phosphoglycerate mutase-like"/>
    <property type="match status" value="1"/>
</dbReference>
<accession>A0A4R6LQI1</accession>
<evidence type="ECO:0000313" key="2">
    <source>
        <dbReference type="Proteomes" id="UP000215896"/>
    </source>
</evidence>
<dbReference type="InterPro" id="IPR013078">
    <property type="entry name" value="His_Pase_superF_clade-1"/>
</dbReference>
<gene>
    <name evidence="1" type="ORF">CGZ94_00490</name>
</gene>
<protein>
    <submittedName>
        <fullName evidence="1">Histidine phosphatase family protein</fullName>
    </submittedName>
</protein>
<evidence type="ECO:0000313" key="1">
    <source>
        <dbReference type="EMBL" id="OYO17423.1"/>
    </source>
</evidence>
<dbReference type="InterPro" id="IPR029033">
    <property type="entry name" value="His_PPase_superfam"/>
</dbReference>
<dbReference type="SUPFAM" id="SSF53254">
    <property type="entry name" value="Phosphoglycerate mutase-like"/>
    <property type="match status" value="1"/>
</dbReference>
<reference evidence="1 2" key="1">
    <citation type="submission" date="2017-07" db="EMBL/GenBank/DDBJ databases">
        <title>Draft whole genome sequences of clinical Proprionibacteriaceae strains.</title>
        <authorList>
            <person name="Bernier A.-M."/>
            <person name="Bernard K."/>
            <person name="Domingo M.-C."/>
        </authorList>
    </citation>
    <scope>NUCLEOTIDE SEQUENCE [LARGE SCALE GENOMIC DNA]</scope>
    <source>
        <strain evidence="1 2">NML 030167</strain>
    </source>
</reference>
<proteinExistence type="predicted"/>
<accession>A0A255GSL9</accession>
<dbReference type="GO" id="GO:0003824">
    <property type="term" value="F:catalytic activity"/>
    <property type="evidence" value="ECO:0007669"/>
    <property type="project" value="InterPro"/>
</dbReference>
<dbReference type="Proteomes" id="UP000215896">
    <property type="component" value="Unassembled WGS sequence"/>
</dbReference>
<name>A0A255GSL9_9ACTN</name>
<dbReference type="Pfam" id="PF00300">
    <property type="entry name" value="His_Phos_1"/>
    <property type="match status" value="1"/>
</dbReference>
<dbReference type="OrthoDB" id="4697614at2"/>
<dbReference type="InterPro" id="IPR052765">
    <property type="entry name" value="PGM-Related"/>
</dbReference>
<dbReference type="AlphaFoldDB" id="A0A255GSL9"/>
<comment type="caution">
    <text evidence="1">The sequence shown here is derived from an EMBL/GenBank/DDBJ whole genome shotgun (WGS) entry which is preliminary data.</text>
</comment>
<dbReference type="PANTHER" id="PTHR46192">
    <property type="entry name" value="BROAD-RANGE ACID PHOSPHATASE DET1"/>
    <property type="match status" value="1"/>
</dbReference>
<dbReference type="EMBL" id="NMVO01000001">
    <property type="protein sequence ID" value="OYO17423.1"/>
    <property type="molecule type" value="Genomic_DNA"/>
</dbReference>
<sequence>MAEPSDCPARRSAHRPQRIILVRHGESQGNADDSIYETVPDHALTLTERGRAEVTETGHRLRELIGTESLRMWVSPYVRTRQTAELLDLGVPTDEMRLEPRLREQDWANFQDPVQIAEQKRLRNSYGHFWYRFSEGESGSDVYDRVSSFLESLHRNFDDPAMEDNVVLVTHGLTMRLFCMRWFHWSVEFFESISNPPNGGFVVLNRQPDNRYQLAEPFVQWDSTVQPTPRERSSWP</sequence>
<dbReference type="SMART" id="SM00855">
    <property type="entry name" value="PGAM"/>
    <property type="match status" value="1"/>
</dbReference>
<keyword evidence="2" id="KW-1185">Reference proteome</keyword>
<dbReference type="RefSeq" id="WP_094356909.1">
    <property type="nucleotide sequence ID" value="NZ_NMVK01000009.1"/>
</dbReference>